<evidence type="ECO:0000259" key="4">
    <source>
        <dbReference type="Pfam" id="PF04389"/>
    </source>
</evidence>
<dbReference type="Gene3D" id="3.50.30.30">
    <property type="match status" value="1"/>
</dbReference>
<name>A0A3Q2PZ74_FUNHE</name>
<dbReference type="InterPro" id="IPR007484">
    <property type="entry name" value="Peptidase_M28"/>
</dbReference>
<dbReference type="GeneTree" id="ENSGT01030000234598"/>
<dbReference type="AlphaFoldDB" id="A0A3Q2PZ74"/>
<sequence length="485" mass="53264">MGTHGLCWSDLRTDCSEPELQEVLITMVTTVPVTSAVCLQGGMVYANYGRPEDFNWLKSVGVSAASSVVVMRVGGGVSFAEKVWLAERNGAGGVLIYPDPADLPQDPRRLGSTWGQVTPSLQPCQSLPLQLSGPPCPPSWRGRLPYVRCVLGPEFSSGRRVRISVHNTMTPVLLNNIFSSLEGRGEPDQYVILGAQRDSLGPGAVKSGVGTAILLELARTFSAMVKNGFSPRRSLLFVSWDAGDFGNVGATEWLEGYLSMLHLKAVAYFSLDQAIMGKAISQPIRELGSSNVTGCVFHQVMITCHQAERDGGSWRIAITTSQKPLWLTSHSFIPSLLFQERAYPFLNTPLDSVPRLQEVLGGRLGVTGRSLSELVGEMVLRLVHDRILPLRITSYAQTVLQFSAHLNKHSAELGVSPQWLFSARGDYSRAAETLQRAIDYSDLHDPTTARLYNTRIMKVRGSFRVSGPSTFSHMTWLHGWMDGWM</sequence>
<organism evidence="5 6">
    <name type="scientific">Fundulus heteroclitus</name>
    <name type="common">Killifish</name>
    <name type="synonym">Mummichog</name>
    <dbReference type="NCBI Taxonomy" id="8078"/>
    <lineage>
        <taxon>Eukaryota</taxon>
        <taxon>Metazoa</taxon>
        <taxon>Chordata</taxon>
        <taxon>Craniata</taxon>
        <taxon>Vertebrata</taxon>
        <taxon>Euteleostomi</taxon>
        <taxon>Actinopterygii</taxon>
        <taxon>Neopterygii</taxon>
        <taxon>Teleostei</taxon>
        <taxon>Neoteleostei</taxon>
        <taxon>Acanthomorphata</taxon>
        <taxon>Ovalentaria</taxon>
        <taxon>Atherinomorphae</taxon>
        <taxon>Cyprinodontiformes</taxon>
        <taxon>Fundulidae</taxon>
        <taxon>Fundulus</taxon>
    </lineage>
</organism>
<dbReference type="GO" id="GO:0140298">
    <property type="term" value="P:endocytic iron import into cell"/>
    <property type="evidence" value="ECO:0007669"/>
    <property type="project" value="TreeGrafter"/>
</dbReference>
<proteinExistence type="inferred from homology"/>
<dbReference type="InterPro" id="IPR046450">
    <property type="entry name" value="PA_dom_sf"/>
</dbReference>
<protein>
    <submittedName>
        <fullName evidence="5">Transferrin receptor 2</fullName>
    </submittedName>
</protein>
<evidence type="ECO:0000256" key="1">
    <source>
        <dbReference type="ARBA" id="ARBA00004401"/>
    </source>
</evidence>
<accession>A0A3Q2PZ74</accession>
<dbReference type="SUPFAM" id="SSF52025">
    <property type="entry name" value="PA domain"/>
    <property type="match status" value="1"/>
</dbReference>
<dbReference type="PANTHER" id="PTHR10404">
    <property type="entry name" value="N-ACETYLATED-ALPHA-LINKED ACIDIC DIPEPTIDASE"/>
    <property type="match status" value="1"/>
</dbReference>
<reference evidence="5" key="1">
    <citation type="submission" date="2025-08" db="UniProtKB">
        <authorList>
            <consortium name="Ensembl"/>
        </authorList>
    </citation>
    <scope>IDENTIFICATION</scope>
</reference>
<evidence type="ECO:0000313" key="6">
    <source>
        <dbReference type="Proteomes" id="UP000265000"/>
    </source>
</evidence>
<dbReference type="Proteomes" id="UP000265000">
    <property type="component" value="Unplaced"/>
</dbReference>
<dbReference type="Ensembl" id="ENSFHET00000028387.1">
    <property type="protein sequence ID" value="ENSFHEP00000019201.1"/>
    <property type="gene ID" value="ENSFHEG00000022026.1"/>
</dbReference>
<dbReference type="Pfam" id="PF02225">
    <property type="entry name" value="PA"/>
    <property type="match status" value="1"/>
</dbReference>
<dbReference type="InterPro" id="IPR003137">
    <property type="entry name" value="PA_domain"/>
</dbReference>
<dbReference type="Pfam" id="PF04389">
    <property type="entry name" value="Peptidase_M28"/>
    <property type="match status" value="1"/>
</dbReference>
<dbReference type="SUPFAM" id="SSF47672">
    <property type="entry name" value="Transferrin receptor-like dimerisation domain"/>
    <property type="match status" value="1"/>
</dbReference>
<evidence type="ECO:0000256" key="2">
    <source>
        <dbReference type="ARBA" id="ARBA00005634"/>
    </source>
</evidence>
<comment type="similarity">
    <text evidence="2">Belongs to the peptidase M28 family. M28B subfamily.</text>
</comment>
<dbReference type="InterPro" id="IPR039373">
    <property type="entry name" value="Peptidase_M28B"/>
</dbReference>
<feature type="domain" description="Peptidase M28" evidence="4">
    <location>
        <begin position="176"/>
        <end position="286"/>
    </location>
</feature>
<dbReference type="GO" id="GO:0009897">
    <property type="term" value="C:external side of plasma membrane"/>
    <property type="evidence" value="ECO:0007669"/>
    <property type="project" value="TreeGrafter"/>
</dbReference>
<comment type="subcellular location">
    <subcellularLocation>
        <location evidence="1">Cell membrane</location>
        <topology evidence="1">Single-pass type II membrane protein</topology>
    </subcellularLocation>
</comment>
<dbReference type="Gene3D" id="1.20.930.40">
    <property type="entry name" value="Transferrin receptor-like, dimerisation domain"/>
    <property type="match status" value="1"/>
</dbReference>
<reference evidence="5" key="2">
    <citation type="submission" date="2025-09" db="UniProtKB">
        <authorList>
            <consortium name="Ensembl"/>
        </authorList>
    </citation>
    <scope>IDENTIFICATION</scope>
</reference>
<dbReference type="PANTHER" id="PTHR10404:SF33">
    <property type="entry name" value="TRANSFERRIN RECEPTOR PROTEIN 2"/>
    <property type="match status" value="1"/>
</dbReference>
<keyword evidence="6" id="KW-1185">Reference proteome</keyword>
<evidence type="ECO:0000313" key="5">
    <source>
        <dbReference type="Ensembl" id="ENSFHEP00000019201.1"/>
    </source>
</evidence>
<dbReference type="InterPro" id="IPR036757">
    <property type="entry name" value="TFR-like_dimer_dom_sf"/>
</dbReference>
<dbReference type="Gene3D" id="3.40.630.10">
    <property type="entry name" value="Zn peptidases"/>
    <property type="match status" value="1"/>
</dbReference>
<dbReference type="SUPFAM" id="SSF53187">
    <property type="entry name" value="Zn-dependent exopeptidases"/>
    <property type="match status" value="1"/>
</dbReference>
<dbReference type="FunFam" id="3.40.630.10:FF:000101">
    <property type="entry name" value="N-acetylated alpha-linked acidic dipeptidase like 1"/>
    <property type="match status" value="1"/>
</dbReference>
<evidence type="ECO:0000259" key="3">
    <source>
        <dbReference type="Pfam" id="PF02225"/>
    </source>
</evidence>
<feature type="domain" description="PA" evidence="3">
    <location>
        <begin position="34"/>
        <end position="105"/>
    </location>
</feature>